<sequence length="90" mass="9781">MLSLLVLALVGAVFLGLNLVFLAIYLICLCCCKREEESETKKLNSCCITWTAVVAGLICWNRQPLSVKKAHVVAPPVGGEGYQDVSSRLI</sequence>
<organism evidence="1 2">
    <name type="scientific">Sphaerodactylus townsendi</name>
    <dbReference type="NCBI Taxonomy" id="933632"/>
    <lineage>
        <taxon>Eukaryota</taxon>
        <taxon>Metazoa</taxon>
        <taxon>Chordata</taxon>
        <taxon>Craniata</taxon>
        <taxon>Vertebrata</taxon>
        <taxon>Euteleostomi</taxon>
        <taxon>Lepidosauria</taxon>
        <taxon>Squamata</taxon>
        <taxon>Bifurcata</taxon>
        <taxon>Gekkota</taxon>
        <taxon>Sphaerodactylidae</taxon>
        <taxon>Sphaerodactylus</taxon>
    </lineage>
</organism>
<evidence type="ECO:0000313" key="1">
    <source>
        <dbReference type="EMBL" id="KAH7993203.1"/>
    </source>
</evidence>
<dbReference type="EMBL" id="CM037616">
    <property type="protein sequence ID" value="KAH7993203.1"/>
    <property type="molecule type" value="Genomic_DNA"/>
</dbReference>
<accession>A0ACB8EL95</accession>
<proteinExistence type="predicted"/>
<name>A0ACB8EL95_9SAUR</name>
<dbReference type="Proteomes" id="UP000827872">
    <property type="component" value="Linkage Group LG03"/>
</dbReference>
<comment type="caution">
    <text evidence="1">The sequence shown here is derived from an EMBL/GenBank/DDBJ whole genome shotgun (WGS) entry which is preliminary data.</text>
</comment>
<keyword evidence="2" id="KW-1185">Reference proteome</keyword>
<evidence type="ECO:0000313" key="2">
    <source>
        <dbReference type="Proteomes" id="UP000827872"/>
    </source>
</evidence>
<gene>
    <name evidence="1" type="ORF">K3G42_029657</name>
</gene>
<reference evidence="1" key="1">
    <citation type="submission" date="2021-08" db="EMBL/GenBank/DDBJ databases">
        <title>The first chromosome-level gecko genome reveals the dynamic sex chromosomes of Neotropical dwarf geckos (Sphaerodactylidae: Sphaerodactylus).</title>
        <authorList>
            <person name="Pinto B.J."/>
            <person name="Keating S.E."/>
            <person name="Gamble T."/>
        </authorList>
    </citation>
    <scope>NUCLEOTIDE SEQUENCE</scope>
    <source>
        <strain evidence="1">TG3544</strain>
    </source>
</reference>
<protein>
    <submittedName>
        <fullName evidence="1">Uncharacterized protein</fullName>
    </submittedName>
</protein>